<dbReference type="SMART" id="SM00331">
    <property type="entry name" value="PP2C_SIG"/>
    <property type="match status" value="1"/>
</dbReference>
<accession>A0A1A3KBQ2</accession>
<evidence type="ECO:0000256" key="1">
    <source>
        <dbReference type="ARBA" id="ARBA00022801"/>
    </source>
</evidence>
<dbReference type="InterPro" id="IPR036457">
    <property type="entry name" value="PPM-type-like_dom_sf"/>
</dbReference>
<dbReference type="SMART" id="SM00065">
    <property type="entry name" value="GAF"/>
    <property type="match status" value="1"/>
</dbReference>
<sequence length="442" mass="47864">MLDAPPDRVFGRIAGLAASFFGAPMAAVSVVGRDRIGFVAARGLADVRQIPREAGLCEPAIVSGDAYCVPDALTAFPTNPFAREHRIRFYACAPIVTSGGHRLGTVAVMDHEARDASREQLSVLEDLAAIVMEQLELRLSSLDALGAERRLRDAAEYARDDARADRAVAQRARDEARRDRDDARLDRDLALRDRDIAEYDRDLTEDYAAVLQQTLLPPVLPRIEGLSLAAHYHPASPRRVGGDFYDVFPLGDNRWAFFVGDVEGHGVEAAVATSLIRYTLRSAALHYRDPTLGLAELNAVLMRELAPRRFCTVLFGTLEPPADGSGCRVTMATGGHPPALLLDPAGGAEEVRSPDGMLVGMIENAVFDACVIHLRPGQTLLFYTDGIVEARHAATPFNQDNLAVFVAERASLGAVGLVEELTMLIPKLRPDDDIALLAITAA</sequence>
<dbReference type="PANTHER" id="PTHR43156:SF2">
    <property type="entry name" value="STAGE II SPORULATION PROTEIN E"/>
    <property type="match status" value="1"/>
</dbReference>
<dbReference type="InterPro" id="IPR003018">
    <property type="entry name" value="GAF"/>
</dbReference>
<gene>
    <name evidence="5" type="ORF">A5640_21005</name>
</gene>
<evidence type="ECO:0000256" key="2">
    <source>
        <dbReference type="SAM" id="Coils"/>
    </source>
</evidence>
<protein>
    <submittedName>
        <fullName evidence="5">Protein phosphatase</fullName>
    </submittedName>
</protein>
<feature type="coiled-coil region" evidence="2">
    <location>
        <begin position="159"/>
        <end position="186"/>
    </location>
</feature>
<dbReference type="GO" id="GO:0016791">
    <property type="term" value="F:phosphatase activity"/>
    <property type="evidence" value="ECO:0007669"/>
    <property type="project" value="TreeGrafter"/>
</dbReference>
<dbReference type="Gene3D" id="3.60.40.10">
    <property type="entry name" value="PPM-type phosphatase domain"/>
    <property type="match status" value="1"/>
</dbReference>
<dbReference type="SUPFAM" id="SSF81606">
    <property type="entry name" value="PP2C-like"/>
    <property type="match status" value="1"/>
</dbReference>
<evidence type="ECO:0000313" key="6">
    <source>
        <dbReference type="Proteomes" id="UP000093925"/>
    </source>
</evidence>
<dbReference type="PANTHER" id="PTHR43156">
    <property type="entry name" value="STAGE II SPORULATION PROTEIN E-RELATED"/>
    <property type="match status" value="1"/>
</dbReference>
<evidence type="ECO:0000313" key="5">
    <source>
        <dbReference type="EMBL" id="OBJ82470.1"/>
    </source>
</evidence>
<comment type="caution">
    <text evidence="5">The sequence shown here is derived from an EMBL/GenBank/DDBJ whole genome shotgun (WGS) entry which is preliminary data.</text>
</comment>
<dbReference type="InterPro" id="IPR001932">
    <property type="entry name" value="PPM-type_phosphatase-like_dom"/>
</dbReference>
<dbReference type="InterPro" id="IPR052016">
    <property type="entry name" value="Bact_Sigma-Reg"/>
</dbReference>
<dbReference type="Proteomes" id="UP000093925">
    <property type="component" value="Unassembled WGS sequence"/>
</dbReference>
<evidence type="ECO:0000259" key="3">
    <source>
        <dbReference type="SMART" id="SM00065"/>
    </source>
</evidence>
<dbReference type="EMBL" id="LZLM01000111">
    <property type="protein sequence ID" value="OBJ82470.1"/>
    <property type="molecule type" value="Genomic_DNA"/>
</dbReference>
<keyword evidence="1" id="KW-0378">Hydrolase</keyword>
<dbReference type="AlphaFoldDB" id="A0A1A3KBQ2"/>
<dbReference type="Pfam" id="PF07228">
    <property type="entry name" value="SpoIIE"/>
    <property type="match status" value="1"/>
</dbReference>
<organism evidence="5 6">
    <name type="scientific">Mycobacterium asiaticum</name>
    <dbReference type="NCBI Taxonomy" id="1790"/>
    <lineage>
        <taxon>Bacteria</taxon>
        <taxon>Bacillati</taxon>
        <taxon>Actinomycetota</taxon>
        <taxon>Actinomycetes</taxon>
        <taxon>Mycobacteriales</taxon>
        <taxon>Mycobacteriaceae</taxon>
        <taxon>Mycobacterium</taxon>
    </lineage>
</organism>
<dbReference type="SUPFAM" id="SSF55781">
    <property type="entry name" value="GAF domain-like"/>
    <property type="match status" value="1"/>
</dbReference>
<name>A0A1A3KBQ2_MYCAS</name>
<dbReference type="InterPro" id="IPR029016">
    <property type="entry name" value="GAF-like_dom_sf"/>
</dbReference>
<keyword evidence="2" id="KW-0175">Coiled coil</keyword>
<reference evidence="5 6" key="1">
    <citation type="submission" date="2016-06" db="EMBL/GenBank/DDBJ databases">
        <authorList>
            <person name="Kjaerup R.B."/>
            <person name="Dalgaard T.S."/>
            <person name="Juul-Madsen H.R."/>
        </authorList>
    </citation>
    <scope>NUCLEOTIDE SEQUENCE [LARGE SCALE GENOMIC DNA]</scope>
    <source>
        <strain evidence="5 6">1276495.2</strain>
    </source>
</reference>
<feature type="domain" description="GAF" evidence="3">
    <location>
        <begin position="5"/>
        <end position="145"/>
    </location>
</feature>
<evidence type="ECO:0000259" key="4">
    <source>
        <dbReference type="SMART" id="SM00331"/>
    </source>
</evidence>
<proteinExistence type="predicted"/>
<dbReference type="Pfam" id="PF01590">
    <property type="entry name" value="GAF"/>
    <property type="match status" value="1"/>
</dbReference>
<dbReference type="Gene3D" id="3.30.450.40">
    <property type="match status" value="1"/>
</dbReference>
<feature type="domain" description="PPM-type phosphatase" evidence="4">
    <location>
        <begin position="223"/>
        <end position="441"/>
    </location>
</feature>